<evidence type="ECO:0000313" key="3">
    <source>
        <dbReference type="Proteomes" id="UP000078046"/>
    </source>
</evidence>
<dbReference type="SUPFAM" id="SSF47031">
    <property type="entry name" value="Second domain of FERM"/>
    <property type="match status" value="1"/>
</dbReference>
<keyword evidence="3" id="KW-1185">Reference proteome</keyword>
<dbReference type="GO" id="GO:0005856">
    <property type="term" value="C:cytoskeleton"/>
    <property type="evidence" value="ECO:0007669"/>
    <property type="project" value="TreeGrafter"/>
</dbReference>
<dbReference type="InterPro" id="IPR029071">
    <property type="entry name" value="Ubiquitin-like_domsf"/>
</dbReference>
<dbReference type="Pfam" id="PF09379">
    <property type="entry name" value="FERM_N"/>
    <property type="match status" value="1"/>
</dbReference>
<reference evidence="2 3" key="1">
    <citation type="submission" date="2016-04" db="EMBL/GenBank/DDBJ databases">
        <title>The genome of Intoshia linei affirms orthonectids as highly simplified spiralians.</title>
        <authorList>
            <person name="Mikhailov K.V."/>
            <person name="Slusarev G.S."/>
            <person name="Nikitin M.A."/>
            <person name="Logacheva M.D."/>
            <person name="Penin A."/>
            <person name="Aleoshin V."/>
            <person name="Panchin Y.V."/>
        </authorList>
    </citation>
    <scope>NUCLEOTIDE SEQUENCE [LARGE SCALE GENOMIC DNA]</scope>
    <source>
        <strain evidence="2">Intl2013</strain>
        <tissue evidence="2">Whole animal</tissue>
    </source>
</reference>
<dbReference type="InterPro" id="IPR019748">
    <property type="entry name" value="FERM_central"/>
</dbReference>
<protein>
    <recommendedName>
        <fullName evidence="1">FERM domain-containing protein</fullName>
    </recommendedName>
</protein>
<dbReference type="InterPro" id="IPR000299">
    <property type="entry name" value="FERM_domain"/>
</dbReference>
<dbReference type="Gene3D" id="1.20.80.10">
    <property type="match status" value="1"/>
</dbReference>
<dbReference type="PANTHER" id="PTHR23280:SF27">
    <property type="entry name" value="TYROSINE-PROTEIN PHOSPHATASE NON-RECEPTOR TYPE"/>
    <property type="match status" value="1"/>
</dbReference>
<dbReference type="PANTHER" id="PTHR23280">
    <property type="entry name" value="4.1 G PROTEIN"/>
    <property type="match status" value="1"/>
</dbReference>
<evidence type="ECO:0000313" key="2">
    <source>
        <dbReference type="EMBL" id="OAF72158.1"/>
    </source>
</evidence>
<dbReference type="SMART" id="SM00295">
    <property type="entry name" value="B41"/>
    <property type="match status" value="1"/>
</dbReference>
<comment type="caution">
    <text evidence="2">The sequence shown here is derived from an EMBL/GenBank/DDBJ whole genome shotgun (WGS) entry which is preliminary data.</text>
</comment>
<dbReference type="InterPro" id="IPR019749">
    <property type="entry name" value="Band_41_domain"/>
</dbReference>
<dbReference type="PRINTS" id="PR00935">
    <property type="entry name" value="BAND41"/>
</dbReference>
<dbReference type="EMBL" id="LWCA01000002">
    <property type="protein sequence ID" value="OAF72158.1"/>
    <property type="molecule type" value="Genomic_DNA"/>
</dbReference>
<dbReference type="PROSITE" id="PS50057">
    <property type="entry name" value="FERM_3"/>
    <property type="match status" value="1"/>
</dbReference>
<dbReference type="Gene3D" id="3.10.20.90">
    <property type="entry name" value="Phosphatidylinositol 3-kinase Catalytic Subunit, Chain A, domain 1"/>
    <property type="match status" value="1"/>
</dbReference>
<dbReference type="InterPro" id="IPR014352">
    <property type="entry name" value="FERM/acyl-CoA-bd_prot_sf"/>
</dbReference>
<evidence type="ECO:0000259" key="1">
    <source>
        <dbReference type="PROSITE" id="PS50057"/>
    </source>
</evidence>
<dbReference type="Pfam" id="PF00373">
    <property type="entry name" value="FERM_M"/>
    <property type="match status" value="1"/>
</dbReference>
<feature type="domain" description="FERM" evidence="1">
    <location>
        <begin position="6"/>
        <end position="263"/>
    </location>
</feature>
<dbReference type="InterPro" id="IPR035963">
    <property type="entry name" value="FERM_2"/>
</dbReference>
<dbReference type="SUPFAM" id="SSF54236">
    <property type="entry name" value="Ubiquitin-like"/>
    <property type="match status" value="1"/>
</dbReference>
<name>A0A177BCY0_9BILA</name>
<dbReference type="CDD" id="cd14473">
    <property type="entry name" value="FERM_B-lobe"/>
    <property type="match status" value="1"/>
</dbReference>
<accession>A0A177BCY0</accession>
<dbReference type="AlphaFoldDB" id="A0A177BCY0"/>
<dbReference type="Proteomes" id="UP000078046">
    <property type="component" value="Unassembled WGS sequence"/>
</dbReference>
<sequence length="263" mass="31215">MKSTNLICNVKFIDDTCQKFTVPRKAYGSLLMNLIKTHLSLRECIYFGLYHIGQYLFSQKNSFLPDQEIKWMNLNKPLRKQFSEKIFYLQFAVKYYIEFPYLIQDESVMYNYFLQCKKNLLTNKYSSISFNDHVYLTSLAIHSDYGDFGFNSVNMEEVKSTFFLSSFQDFDAVRRQSEHLTGTPPHISEQQFLKIISDFDDYAFWKFPIRNSADNIGHIYVNFAGIIVYSFQFKPIPLKWLFANLTRMRSTNRGILEFGKFFF</sequence>
<dbReference type="GO" id="GO:0031032">
    <property type="term" value="P:actomyosin structure organization"/>
    <property type="evidence" value="ECO:0007669"/>
    <property type="project" value="TreeGrafter"/>
</dbReference>
<proteinExistence type="predicted"/>
<organism evidence="2 3">
    <name type="scientific">Intoshia linei</name>
    <dbReference type="NCBI Taxonomy" id="1819745"/>
    <lineage>
        <taxon>Eukaryota</taxon>
        <taxon>Metazoa</taxon>
        <taxon>Spiralia</taxon>
        <taxon>Lophotrochozoa</taxon>
        <taxon>Mesozoa</taxon>
        <taxon>Orthonectida</taxon>
        <taxon>Rhopaluridae</taxon>
        <taxon>Intoshia</taxon>
    </lineage>
</organism>
<dbReference type="InterPro" id="IPR018979">
    <property type="entry name" value="FERM_N"/>
</dbReference>
<gene>
    <name evidence="2" type="ORF">A3Q56_00037</name>
</gene>
<dbReference type="OrthoDB" id="10063592at2759"/>